<keyword evidence="2" id="KW-1185">Reference proteome</keyword>
<proteinExistence type="predicted"/>
<dbReference type="Proteomes" id="UP000650424">
    <property type="component" value="Unassembled WGS sequence"/>
</dbReference>
<evidence type="ECO:0000313" key="1">
    <source>
        <dbReference type="EMBL" id="MBC3919635.1"/>
    </source>
</evidence>
<sequence length="143" mass="14523">MGLLDSALGMLGGMNQGNNGSTDSKSMLIQAAMGMLSNNQSGGGLQSLINTFQQAGLADIVQSWVGTGQNLPISAAQIQQALGGGQLQQLADSAGISHEGAASHLAEFLPGIIDHLTPHGQVPEAGSINPADVLQQFSSLFGK</sequence>
<dbReference type="InterPro" id="IPR027405">
    <property type="entry name" value="YidB-like"/>
</dbReference>
<protein>
    <submittedName>
        <fullName evidence="1">DUF937 domain-containing protein</fullName>
    </submittedName>
</protein>
<accession>A0ABR6ZVU7</accession>
<dbReference type="Gene3D" id="1.10.10.690">
    <property type="entry name" value="YidB-like"/>
    <property type="match status" value="1"/>
</dbReference>
<reference evidence="1 2" key="1">
    <citation type="submission" date="2020-08" db="EMBL/GenBank/DDBJ databases">
        <title>Novel species isolated from subtropical streams in China.</title>
        <authorList>
            <person name="Lu H."/>
        </authorList>
    </citation>
    <scope>NUCLEOTIDE SEQUENCE [LARGE SCALE GENOMIC DNA]</scope>
    <source>
        <strain evidence="1 2">CY18W</strain>
    </source>
</reference>
<gene>
    <name evidence="1" type="ORF">H8L32_19260</name>
</gene>
<dbReference type="EMBL" id="JACOGF010000010">
    <property type="protein sequence ID" value="MBC3919635.1"/>
    <property type="molecule type" value="Genomic_DNA"/>
</dbReference>
<dbReference type="Pfam" id="PF20159">
    <property type="entry name" value="YidB"/>
    <property type="match status" value="1"/>
</dbReference>
<dbReference type="InterPro" id="IPR045372">
    <property type="entry name" value="YidB"/>
</dbReference>
<name>A0ABR6ZVU7_9BURK</name>
<comment type="caution">
    <text evidence="1">The sequence shown here is derived from an EMBL/GenBank/DDBJ whole genome shotgun (WGS) entry which is preliminary data.</text>
</comment>
<organism evidence="1 2">
    <name type="scientific">Undibacterium hunanense</name>
    <dbReference type="NCBI Taxonomy" id="2762292"/>
    <lineage>
        <taxon>Bacteria</taxon>
        <taxon>Pseudomonadati</taxon>
        <taxon>Pseudomonadota</taxon>
        <taxon>Betaproteobacteria</taxon>
        <taxon>Burkholderiales</taxon>
        <taxon>Oxalobacteraceae</taxon>
        <taxon>Undibacterium</taxon>
    </lineage>
</organism>
<evidence type="ECO:0000313" key="2">
    <source>
        <dbReference type="Proteomes" id="UP000650424"/>
    </source>
</evidence>
<dbReference type="SUPFAM" id="SSF140804">
    <property type="entry name" value="YidB-like"/>
    <property type="match status" value="1"/>
</dbReference>